<dbReference type="Gene3D" id="2.70.98.90">
    <property type="match status" value="1"/>
</dbReference>
<evidence type="ECO:0000313" key="17">
    <source>
        <dbReference type="EMBL" id="SFC31959.1"/>
    </source>
</evidence>
<keyword evidence="7 13" id="KW-0653">Protein transport</keyword>
<evidence type="ECO:0000256" key="11">
    <source>
        <dbReference type="ARBA" id="ARBA00033245"/>
    </source>
</evidence>
<dbReference type="NCBIfam" id="NF002353">
    <property type="entry name" value="PRK01318.1-4"/>
    <property type="match status" value="1"/>
</dbReference>
<dbReference type="InterPro" id="IPR047196">
    <property type="entry name" value="YidC_ALB_C"/>
</dbReference>
<gene>
    <name evidence="13" type="primary">yidC</name>
    <name evidence="17" type="ORF">SAMN05660443_2240</name>
</gene>
<feature type="transmembrane region" description="Helical" evidence="13">
    <location>
        <begin position="509"/>
        <end position="530"/>
    </location>
</feature>
<feature type="transmembrane region" description="Helical" evidence="13">
    <location>
        <begin position="358"/>
        <end position="382"/>
    </location>
</feature>
<dbReference type="Proteomes" id="UP000199058">
    <property type="component" value="Unassembled WGS sequence"/>
</dbReference>
<name>A0A1I1I6A2_9GAMM</name>
<dbReference type="AlphaFoldDB" id="A0A1I1I6A2"/>
<dbReference type="Pfam" id="PF02096">
    <property type="entry name" value="60KD_IMP"/>
    <property type="match status" value="1"/>
</dbReference>
<evidence type="ECO:0000256" key="8">
    <source>
        <dbReference type="ARBA" id="ARBA00022989"/>
    </source>
</evidence>
<dbReference type="PANTHER" id="PTHR12428:SF65">
    <property type="entry name" value="CYTOCHROME C OXIDASE ASSEMBLY PROTEIN COX18, MITOCHONDRIAL"/>
    <property type="match status" value="1"/>
</dbReference>
<evidence type="ECO:0000313" key="18">
    <source>
        <dbReference type="Proteomes" id="UP000199058"/>
    </source>
</evidence>
<dbReference type="InterPro" id="IPR001708">
    <property type="entry name" value="YidC/ALB3/OXA1/COX18"/>
</dbReference>
<dbReference type="InterPro" id="IPR028055">
    <property type="entry name" value="YidC/Oxa/ALB_C"/>
</dbReference>
<dbReference type="GO" id="GO:0005886">
    <property type="term" value="C:plasma membrane"/>
    <property type="evidence" value="ECO:0007669"/>
    <property type="project" value="UniProtKB-SubCell"/>
</dbReference>
<dbReference type="PRINTS" id="PR00701">
    <property type="entry name" value="60KDINNERMP"/>
</dbReference>
<comment type="subcellular location">
    <subcellularLocation>
        <location evidence="1">Cell inner membrane</location>
        <topology evidence="1">Multi-pass membrane protein</topology>
    </subcellularLocation>
    <subcellularLocation>
        <location evidence="13">Cell membrane</location>
        <topology evidence="13">Multi-pass membrane protein</topology>
    </subcellularLocation>
</comment>
<dbReference type="NCBIfam" id="TIGR03593">
    <property type="entry name" value="yidC_nterm"/>
    <property type="match status" value="1"/>
</dbReference>
<keyword evidence="4 13" id="KW-0813">Transport</keyword>
<evidence type="ECO:0000256" key="5">
    <source>
        <dbReference type="ARBA" id="ARBA00022475"/>
    </source>
</evidence>
<dbReference type="CDD" id="cd20070">
    <property type="entry name" value="5TM_YidC_Alb3"/>
    <property type="match status" value="1"/>
</dbReference>
<comment type="subunit">
    <text evidence="13">Interacts with the Sec translocase complex via SecD. Specifically interacts with transmembrane segments of nascent integral membrane proteins during membrane integration.</text>
</comment>
<sequence>MDVKRIVLFSSLAIVAYLLIIQWNEDYSQQEEIVQAPELHQQATLPSSAAEDDEDATLELSDRSAPELETTPAPSASEEISGLVRVTTDTLDVRINPRGGDLVYAALLQHKTRVDSDNPFVLLQDNAQRHYIVQSDVTGLGNERRIQLQPEQREYDLPENEERLEVRMHGQVEGIDLVKVFTFHRGKHHVEVSYELANRSEETFSPSFIGLIKRDNSPDPSQGEFLGMSAYLGAAFSTDENRYEKISFRDITRSGFQEHSEGGWAAMLQHYFISAWIPPQHETSFFSTRTDRAGNNIIGFRGMEQRLEPGQELTLAANLFIGPKYQSEMGELAPNLELTVDYGWLWFIAQPLFWLLDWFYGFVANWGVAIILVTIVIKLLFYKLSATAYRSMANMRRVAPKMAQIKEECGDDRQKLSQRMMELYKKEKINPMGGCLPILVQMPVFIALYWMLLESVELRHAPFMLWINDLSMKDPYFILPILMGISMFLQQKLNPTPPDPMQAKIMKMLPIIFTFFFLWFPAGLVLYWLVNNLLSILQQWYITRKIENEEKAKEAT</sequence>
<dbReference type="RefSeq" id="WP_091963495.1">
    <property type="nucleotide sequence ID" value="NZ_FOLH01000004.1"/>
</dbReference>
<dbReference type="PRINTS" id="PR01900">
    <property type="entry name" value="YIDCPROTEIN"/>
</dbReference>
<dbReference type="Pfam" id="PF14849">
    <property type="entry name" value="YidC_periplas"/>
    <property type="match status" value="1"/>
</dbReference>
<dbReference type="InterPro" id="IPR028053">
    <property type="entry name" value="Membr_insert_YidC_N"/>
</dbReference>
<dbReference type="STRING" id="1122252.SAMN05660443_2240"/>
<evidence type="ECO:0000256" key="6">
    <source>
        <dbReference type="ARBA" id="ARBA00022692"/>
    </source>
</evidence>
<proteinExistence type="inferred from homology"/>
<dbReference type="GO" id="GO:0051205">
    <property type="term" value="P:protein insertion into membrane"/>
    <property type="evidence" value="ECO:0007669"/>
    <property type="project" value="TreeGrafter"/>
</dbReference>
<evidence type="ECO:0000259" key="16">
    <source>
        <dbReference type="Pfam" id="PF14849"/>
    </source>
</evidence>
<dbReference type="InterPro" id="IPR019998">
    <property type="entry name" value="Membr_insert_YidC"/>
</dbReference>
<keyword evidence="5 13" id="KW-1003">Cell membrane</keyword>
<feature type="region of interest" description="Disordered" evidence="14">
    <location>
        <begin position="39"/>
        <end position="79"/>
    </location>
</feature>
<organism evidence="17 18">
    <name type="scientific">Marinospirillum celere</name>
    <dbReference type="NCBI Taxonomy" id="1122252"/>
    <lineage>
        <taxon>Bacteria</taxon>
        <taxon>Pseudomonadati</taxon>
        <taxon>Pseudomonadota</taxon>
        <taxon>Gammaproteobacteria</taxon>
        <taxon>Oceanospirillales</taxon>
        <taxon>Oceanospirillaceae</taxon>
        <taxon>Marinospirillum</taxon>
    </lineage>
</organism>
<dbReference type="GO" id="GO:0015031">
    <property type="term" value="P:protein transport"/>
    <property type="evidence" value="ECO:0007669"/>
    <property type="project" value="UniProtKB-KW"/>
</dbReference>
<dbReference type="NCBIfam" id="TIGR03592">
    <property type="entry name" value="yidC_oxa1_cterm"/>
    <property type="match status" value="1"/>
</dbReference>
<keyword evidence="18" id="KW-1185">Reference proteome</keyword>
<feature type="transmembrane region" description="Helical" evidence="13">
    <location>
        <begin position="7"/>
        <end position="23"/>
    </location>
</feature>
<evidence type="ECO:0000256" key="1">
    <source>
        <dbReference type="ARBA" id="ARBA00004429"/>
    </source>
</evidence>
<dbReference type="EMBL" id="FOLH01000004">
    <property type="protein sequence ID" value="SFC31959.1"/>
    <property type="molecule type" value="Genomic_DNA"/>
</dbReference>
<evidence type="ECO:0000256" key="14">
    <source>
        <dbReference type="SAM" id="MobiDB-lite"/>
    </source>
</evidence>
<evidence type="ECO:0000256" key="9">
    <source>
        <dbReference type="ARBA" id="ARBA00023136"/>
    </source>
</evidence>
<dbReference type="CDD" id="cd19961">
    <property type="entry name" value="EcYidC-like_peri"/>
    <property type="match status" value="1"/>
</dbReference>
<comment type="similarity">
    <text evidence="2 13">Belongs to the OXA1/ALB3/YidC family. Type 1 subfamily.</text>
</comment>
<comment type="function">
    <text evidence="13">Required for the insertion and/or proper folding and/or complex formation of integral membrane proteins into the membrane. Involved in integration of membrane proteins that insert both dependently and independently of the Sec translocase complex, as well as at least some lipoproteins. Aids folding of multispanning membrane proteins.</text>
</comment>
<evidence type="ECO:0000256" key="7">
    <source>
        <dbReference type="ARBA" id="ARBA00022927"/>
    </source>
</evidence>
<evidence type="ECO:0000259" key="15">
    <source>
        <dbReference type="Pfam" id="PF02096"/>
    </source>
</evidence>
<evidence type="ECO:0000256" key="10">
    <source>
        <dbReference type="ARBA" id="ARBA00023186"/>
    </source>
</evidence>
<keyword evidence="10 13" id="KW-0143">Chaperone</keyword>
<dbReference type="InterPro" id="IPR038221">
    <property type="entry name" value="YidC_periplasmic_sf"/>
</dbReference>
<dbReference type="PANTHER" id="PTHR12428">
    <property type="entry name" value="OXA1"/>
    <property type="match status" value="1"/>
</dbReference>
<accession>A0A1I1I6A2</accession>
<evidence type="ECO:0000256" key="2">
    <source>
        <dbReference type="ARBA" id="ARBA00010527"/>
    </source>
</evidence>
<dbReference type="OrthoDB" id="9780552at2"/>
<keyword evidence="6 13" id="KW-0812">Transmembrane</keyword>
<dbReference type="NCBIfam" id="NF002352">
    <property type="entry name" value="PRK01318.1-3"/>
    <property type="match status" value="1"/>
</dbReference>
<evidence type="ECO:0000256" key="3">
    <source>
        <dbReference type="ARBA" id="ARBA00015325"/>
    </source>
</evidence>
<keyword evidence="8 13" id="KW-1133">Transmembrane helix</keyword>
<evidence type="ECO:0000256" key="12">
    <source>
        <dbReference type="ARBA" id="ARBA00033342"/>
    </source>
</evidence>
<dbReference type="GO" id="GO:0032977">
    <property type="term" value="F:membrane insertase activity"/>
    <property type="evidence" value="ECO:0007669"/>
    <property type="project" value="InterPro"/>
</dbReference>
<reference evidence="17 18" key="1">
    <citation type="submission" date="2016-10" db="EMBL/GenBank/DDBJ databases">
        <authorList>
            <person name="de Groot N.N."/>
        </authorList>
    </citation>
    <scope>NUCLEOTIDE SEQUENCE [LARGE SCALE GENOMIC DNA]</scope>
    <source>
        <strain evidence="17 18">DSM 18438</strain>
    </source>
</reference>
<keyword evidence="9 13" id="KW-0472">Membrane</keyword>
<feature type="transmembrane region" description="Helical" evidence="13">
    <location>
        <begin position="429"/>
        <end position="452"/>
    </location>
</feature>
<evidence type="ECO:0000256" key="4">
    <source>
        <dbReference type="ARBA" id="ARBA00022448"/>
    </source>
</evidence>
<feature type="domain" description="Membrane insertase YidC N-terminal" evidence="16">
    <location>
        <begin position="84"/>
        <end position="355"/>
    </location>
</feature>
<protein>
    <recommendedName>
        <fullName evidence="3 13">Membrane protein insertase YidC</fullName>
    </recommendedName>
    <alternativeName>
        <fullName evidence="12 13">Foldase YidC</fullName>
    </alternativeName>
    <alternativeName>
        <fullName evidence="11 13">Membrane integrase YidC</fullName>
    </alternativeName>
    <alternativeName>
        <fullName evidence="13">Membrane protein YidC</fullName>
    </alternativeName>
</protein>
<evidence type="ECO:0000256" key="13">
    <source>
        <dbReference type="HAMAP-Rule" id="MF_01810"/>
    </source>
</evidence>
<feature type="domain" description="Membrane insertase YidC/Oxa/ALB C-terminal" evidence="15">
    <location>
        <begin position="366"/>
        <end position="544"/>
    </location>
</feature>
<dbReference type="HAMAP" id="MF_01810">
    <property type="entry name" value="YidC_type1"/>
    <property type="match status" value="1"/>
</dbReference>